<gene>
    <name evidence="7" type="ORF">EVAR_17353_1</name>
</gene>
<evidence type="ECO:0000256" key="5">
    <source>
        <dbReference type="ARBA" id="ARBA00023136"/>
    </source>
</evidence>
<sequence>MFRLRYVLEVLNFFGKPGLSEIEFCGPGFNATLLSEILRNTSMEVRETPPIFQQIDENFYMYSSFLKSYQKYEQLTPSFAHEIDTIVVGKASIKPSFRCNIWLEDTQKPKPGRFSYKILSHLRTSNDYTLYIFNCGIVKDLGKPRGISFYLNDYNINPIYAPVNKVIQVNTKRKLRKKSNIRFVNSIQPTVCVIPNKLPLVSRDAFIEFLVFHHMMGVDHFTIYDSTISEDIIRRLNLLPSDITQWSIQFFPLNYPFVFAKSYEIVRSAIELDCLFRHFKIDKEDESRASHAIVLSWDEFITPRYHNNIKAVLDDFDPTRNLKSITFNVLLFCMNQKDDDKTEIGYPEIAKKTHYYNISQDTKTLSMRNLDSMTSFEDITKLDEKSKAINIDTMAIHKYMECRDVNNYNLFGYNETQLQMFPHKFEGAMSRFRQNLMDNKIYRLYRTGEKHRTRAILHRVPTGNDFHHQKMLLSKNMKNVSDVNREECAFIKLMYWYEKVHLC</sequence>
<reference evidence="7 8" key="1">
    <citation type="journal article" date="2019" name="Commun. Biol.">
        <title>The bagworm genome reveals a unique fibroin gene that provides high tensile strength.</title>
        <authorList>
            <person name="Kono N."/>
            <person name="Nakamura H."/>
            <person name="Ohtoshi R."/>
            <person name="Tomita M."/>
            <person name="Numata K."/>
            <person name="Arakawa K."/>
        </authorList>
    </citation>
    <scope>NUCLEOTIDE SEQUENCE [LARGE SCALE GENOMIC DNA]</scope>
</reference>
<dbReference type="STRING" id="151549.A0A4C1WHU4"/>
<dbReference type="EMBL" id="BGZK01000558">
    <property type="protein sequence ID" value="GBP50092.1"/>
    <property type="molecule type" value="Genomic_DNA"/>
</dbReference>
<comment type="similarity">
    <text evidence="2 6">Belongs to the glycosyltransferase 92 family.</text>
</comment>
<evidence type="ECO:0000313" key="7">
    <source>
        <dbReference type="EMBL" id="GBP50092.1"/>
    </source>
</evidence>
<evidence type="ECO:0000256" key="1">
    <source>
        <dbReference type="ARBA" id="ARBA00004370"/>
    </source>
</evidence>
<name>A0A4C1WHU4_EUMVA</name>
<dbReference type="OrthoDB" id="6433308at2759"/>
<comment type="caution">
    <text evidence="7">The sequence shown here is derived from an EMBL/GenBank/DDBJ whole genome shotgun (WGS) entry which is preliminary data.</text>
</comment>
<dbReference type="InterPro" id="IPR008166">
    <property type="entry name" value="Glyco_transf_92"/>
</dbReference>
<organism evidence="7 8">
    <name type="scientific">Eumeta variegata</name>
    <name type="common">Bagworm moth</name>
    <name type="synonym">Eumeta japonica</name>
    <dbReference type="NCBI Taxonomy" id="151549"/>
    <lineage>
        <taxon>Eukaryota</taxon>
        <taxon>Metazoa</taxon>
        <taxon>Ecdysozoa</taxon>
        <taxon>Arthropoda</taxon>
        <taxon>Hexapoda</taxon>
        <taxon>Insecta</taxon>
        <taxon>Pterygota</taxon>
        <taxon>Neoptera</taxon>
        <taxon>Endopterygota</taxon>
        <taxon>Lepidoptera</taxon>
        <taxon>Glossata</taxon>
        <taxon>Ditrysia</taxon>
        <taxon>Tineoidea</taxon>
        <taxon>Psychidae</taxon>
        <taxon>Oiketicinae</taxon>
        <taxon>Eumeta</taxon>
    </lineage>
</organism>
<dbReference type="EC" id="2.4.1.-" evidence="6"/>
<comment type="subcellular location">
    <subcellularLocation>
        <location evidence="1">Membrane</location>
    </subcellularLocation>
</comment>
<protein>
    <recommendedName>
        <fullName evidence="6">Glycosyltransferase family 92 protein</fullName>
        <ecNumber evidence="6">2.4.1.-</ecNumber>
    </recommendedName>
</protein>
<keyword evidence="3 6" id="KW-0328">Glycosyltransferase</keyword>
<keyword evidence="5" id="KW-0472">Membrane</keyword>
<proteinExistence type="inferred from homology"/>
<evidence type="ECO:0000256" key="3">
    <source>
        <dbReference type="ARBA" id="ARBA00022676"/>
    </source>
</evidence>
<keyword evidence="8" id="KW-1185">Reference proteome</keyword>
<keyword evidence="4 6" id="KW-0808">Transferase</keyword>
<dbReference type="AlphaFoldDB" id="A0A4C1WHU4"/>
<evidence type="ECO:0000313" key="8">
    <source>
        <dbReference type="Proteomes" id="UP000299102"/>
    </source>
</evidence>
<evidence type="ECO:0000256" key="6">
    <source>
        <dbReference type="RuleBase" id="RU366017"/>
    </source>
</evidence>
<dbReference type="Proteomes" id="UP000299102">
    <property type="component" value="Unassembled WGS sequence"/>
</dbReference>
<evidence type="ECO:0000256" key="4">
    <source>
        <dbReference type="ARBA" id="ARBA00022679"/>
    </source>
</evidence>
<dbReference type="GO" id="GO:0016757">
    <property type="term" value="F:glycosyltransferase activity"/>
    <property type="evidence" value="ECO:0007669"/>
    <property type="project" value="UniProtKB-UniRule"/>
</dbReference>
<dbReference type="Pfam" id="PF01697">
    <property type="entry name" value="Glyco_transf_92"/>
    <property type="match status" value="1"/>
</dbReference>
<evidence type="ECO:0000256" key="2">
    <source>
        <dbReference type="ARBA" id="ARBA00007647"/>
    </source>
</evidence>
<dbReference type="GO" id="GO:0016020">
    <property type="term" value="C:membrane"/>
    <property type="evidence" value="ECO:0007669"/>
    <property type="project" value="UniProtKB-SubCell"/>
</dbReference>
<accession>A0A4C1WHU4</accession>